<evidence type="ECO:0000256" key="3">
    <source>
        <dbReference type="ARBA" id="ARBA00022448"/>
    </source>
</evidence>
<protein>
    <recommendedName>
        <fullName evidence="10">Protein-export membrane protein SecG</fullName>
    </recommendedName>
</protein>
<sequence length="176" mass="18767">MLLPFAKVPVIMSIIAVIWALSGLLLILIILIQKGKGGGLGSAFGGAGSTSLLGTKTGDFLTWVTIGLVSVFLIFSVVMAKYYRPSDLEQLKQKEPDIEAVDESMLIDEEAEKSGQSETGQQEAEQTGEDIESQLESSADEIQQSAEQSAGEAEEQLKSIGSEAAEKAAEQQDNTE</sequence>
<reference evidence="13" key="1">
    <citation type="submission" date="2017-02" db="EMBL/GenBank/DDBJ databases">
        <title>Comparative genomics and description of representatives of a novel lineage of planctomycetes thriving in anoxic sediments.</title>
        <authorList>
            <person name="Spring S."/>
            <person name="Bunk B."/>
            <person name="Sproer C."/>
            <person name="Klenk H.-P."/>
        </authorList>
    </citation>
    <scope>NUCLEOTIDE SEQUENCE [LARGE SCALE GENOMIC DNA]</scope>
    <source>
        <strain evidence="13">L21-RPul-D3</strain>
    </source>
</reference>
<evidence type="ECO:0000313" key="12">
    <source>
        <dbReference type="EMBL" id="AQQ09905.1"/>
    </source>
</evidence>
<dbReference type="Pfam" id="PF03840">
    <property type="entry name" value="SecG"/>
    <property type="match status" value="1"/>
</dbReference>
<evidence type="ECO:0000256" key="8">
    <source>
        <dbReference type="ARBA" id="ARBA00023010"/>
    </source>
</evidence>
<keyword evidence="4 10" id="KW-1003">Cell membrane</keyword>
<dbReference type="GO" id="GO:0009306">
    <property type="term" value="P:protein secretion"/>
    <property type="evidence" value="ECO:0007669"/>
    <property type="project" value="UniProtKB-UniRule"/>
</dbReference>
<feature type="transmembrane region" description="Helical" evidence="10">
    <location>
        <begin position="12"/>
        <end position="32"/>
    </location>
</feature>
<feature type="region of interest" description="Disordered" evidence="11">
    <location>
        <begin position="93"/>
        <end position="176"/>
    </location>
</feature>
<dbReference type="PANTHER" id="PTHR34182:SF1">
    <property type="entry name" value="PROTEIN-EXPORT MEMBRANE PROTEIN SECG"/>
    <property type="match status" value="1"/>
</dbReference>
<keyword evidence="9 10" id="KW-0472">Membrane</keyword>
<dbReference type="NCBIfam" id="TIGR00810">
    <property type="entry name" value="secG"/>
    <property type="match status" value="1"/>
</dbReference>
<dbReference type="GO" id="GO:0065002">
    <property type="term" value="P:intracellular protein transmembrane transport"/>
    <property type="evidence" value="ECO:0007669"/>
    <property type="project" value="TreeGrafter"/>
</dbReference>
<keyword evidence="3 10" id="KW-0813">Transport</keyword>
<keyword evidence="5 10" id="KW-0812">Transmembrane</keyword>
<evidence type="ECO:0000256" key="9">
    <source>
        <dbReference type="ARBA" id="ARBA00023136"/>
    </source>
</evidence>
<evidence type="ECO:0000313" key="13">
    <source>
        <dbReference type="Proteomes" id="UP000188273"/>
    </source>
</evidence>
<evidence type="ECO:0000256" key="7">
    <source>
        <dbReference type="ARBA" id="ARBA00022989"/>
    </source>
</evidence>
<dbReference type="GO" id="GO:0015450">
    <property type="term" value="F:protein-transporting ATPase activity"/>
    <property type="evidence" value="ECO:0007669"/>
    <property type="project" value="UniProtKB-UniRule"/>
</dbReference>
<keyword evidence="8 10" id="KW-0811">Translocation</keyword>
<dbReference type="PANTHER" id="PTHR34182">
    <property type="entry name" value="PROTEIN-EXPORT MEMBRANE PROTEIN SECG"/>
    <property type="match status" value="1"/>
</dbReference>
<comment type="function">
    <text evidence="10">Involved in protein export. Participates in an early event of protein translocation.</text>
</comment>
<keyword evidence="6 10" id="KW-0653">Protein transport</keyword>
<dbReference type="STRING" id="1940790.L21SP3_01726"/>
<evidence type="ECO:0000256" key="10">
    <source>
        <dbReference type="RuleBase" id="RU365087"/>
    </source>
</evidence>
<feature type="transmembrane region" description="Helical" evidence="10">
    <location>
        <begin position="60"/>
        <end position="83"/>
    </location>
</feature>
<dbReference type="GO" id="GO:0005886">
    <property type="term" value="C:plasma membrane"/>
    <property type="evidence" value="ECO:0007669"/>
    <property type="project" value="UniProtKB-SubCell"/>
</dbReference>
<dbReference type="Proteomes" id="UP000188273">
    <property type="component" value="Chromosome"/>
</dbReference>
<dbReference type="KEGG" id="pbu:L21SP3_01726"/>
<comment type="subcellular location">
    <subcellularLocation>
        <location evidence="1 10">Cell membrane</location>
        <topology evidence="1 10">Multi-pass membrane protein</topology>
    </subcellularLocation>
</comment>
<evidence type="ECO:0000256" key="1">
    <source>
        <dbReference type="ARBA" id="ARBA00004651"/>
    </source>
</evidence>
<evidence type="ECO:0000256" key="11">
    <source>
        <dbReference type="SAM" id="MobiDB-lite"/>
    </source>
</evidence>
<feature type="compositionally biased region" description="Low complexity" evidence="11">
    <location>
        <begin position="114"/>
        <end position="125"/>
    </location>
</feature>
<name>A0A1Q2HRP4_9BACT</name>
<dbReference type="OrthoDB" id="9978211at2"/>
<proteinExistence type="inferred from homology"/>
<keyword evidence="13" id="KW-1185">Reference proteome</keyword>
<comment type="similarity">
    <text evidence="2 10">Belongs to the SecG family.</text>
</comment>
<dbReference type="EMBL" id="CP019633">
    <property type="protein sequence ID" value="AQQ09905.1"/>
    <property type="molecule type" value="Genomic_DNA"/>
</dbReference>
<organism evidence="12 13">
    <name type="scientific">Sedimentisphaera cyanobacteriorum</name>
    <dbReference type="NCBI Taxonomy" id="1940790"/>
    <lineage>
        <taxon>Bacteria</taxon>
        <taxon>Pseudomonadati</taxon>
        <taxon>Planctomycetota</taxon>
        <taxon>Phycisphaerae</taxon>
        <taxon>Sedimentisphaerales</taxon>
        <taxon>Sedimentisphaeraceae</taxon>
        <taxon>Sedimentisphaera</taxon>
    </lineage>
</organism>
<keyword evidence="7 10" id="KW-1133">Transmembrane helix</keyword>
<accession>A0A1Q2HRP4</accession>
<evidence type="ECO:0000256" key="5">
    <source>
        <dbReference type="ARBA" id="ARBA00022692"/>
    </source>
</evidence>
<dbReference type="InterPro" id="IPR004692">
    <property type="entry name" value="SecG"/>
</dbReference>
<gene>
    <name evidence="12" type="primary">secG</name>
    <name evidence="12" type="ORF">L21SP3_01726</name>
</gene>
<dbReference type="AlphaFoldDB" id="A0A1Q2HRP4"/>
<evidence type="ECO:0000256" key="6">
    <source>
        <dbReference type="ARBA" id="ARBA00022927"/>
    </source>
</evidence>
<dbReference type="GO" id="GO:0043952">
    <property type="term" value="P:protein transport by the Sec complex"/>
    <property type="evidence" value="ECO:0007669"/>
    <property type="project" value="TreeGrafter"/>
</dbReference>
<evidence type="ECO:0000256" key="4">
    <source>
        <dbReference type="ARBA" id="ARBA00022475"/>
    </source>
</evidence>
<feature type="compositionally biased region" description="Acidic residues" evidence="11">
    <location>
        <begin position="98"/>
        <end position="111"/>
    </location>
</feature>
<dbReference type="PRINTS" id="PR01651">
    <property type="entry name" value="SECGEXPORT"/>
</dbReference>
<dbReference type="RefSeq" id="WP_161488160.1">
    <property type="nucleotide sequence ID" value="NZ_CP019633.1"/>
</dbReference>
<evidence type="ECO:0000256" key="2">
    <source>
        <dbReference type="ARBA" id="ARBA00008445"/>
    </source>
</evidence>